<dbReference type="EMBL" id="FNON01000014">
    <property type="protein sequence ID" value="SDZ38383.1"/>
    <property type="molecule type" value="Genomic_DNA"/>
</dbReference>
<accession>A0A1H3SJZ2</accession>
<organism evidence="3 4">
    <name type="scientific">Amycolatopsis xylanica</name>
    <dbReference type="NCBI Taxonomy" id="589385"/>
    <lineage>
        <taxon>Bacteria</taxon>
        <taxon>Bacillati</taxon>
        <taxon>Actinomycetota</taxon>
        <taxon>Actinomycetes</taxon>
        <taxon>Pseudonocardiales</taxon>
        <taxon>Pseudonocardiaceae</taxon>
        <taxon>Amycolatopsis</taxon>
    </lineage>
</organism>
<evidence type="ECO:0000256" key="1">
    <source>
        <dbReference type="SAM" id="MobiDB-lite"/>
    </source>
</evidence>
<evidence type="ECO:0008006" key="5">
    <source>
        <dbReference type="Google" id="ProtNLM"/>
    </source>
</evidence>
<sequence>MSDTGGKSVPEEPDAPTPSQGIPRHEPSGFIQPAKSEQPADVTPEQPADAAPEQPSGGFVPPSAPEQPSGGFVPPSAPEQPAGGFVPPSAPAPQPGYAPAPGLPLPPQWNPQGYGKPGVVPLRPLNLGEILDGAITIIRRYPGQVLGVSAIIAVISAVLNFGTAFLLADNLVEIEQLGPAATDQQRADQAWRILGPTIGSLAIVLLITVLMHAILQGYLTTIAGKAVLGRPVSVKEAVSEVGPRIPQLVVVGLLYGLMCFVGLLLCVVGVVVPGTFFALASAALILERSTIMESLRRSGRLVSKAFGRVLGFLIVAYLISWVLSFIIQLPFDLGAGGTLGRLFGVSAPHVPTTGDLIIQAAGSVVVDTLIAPFSALVIVLIYVDLRMRQEGMDIDLARAAGTAPQNPPAPPQQW</sequence>
<feature type="transmembrane region" description="Helical" evidence="2">
    <location>
        <begin position="145"/>
        <end position="172"/>
    </location>
</feature>
<dbReference type="AlphaFoldDB" id="A0A1H3SJZ2"/>
<evidence type="ECO:0000256" key="2">
    <source>
        <dbReference type="SAM" id="Phobius"/>
    </source>
</evidence>
<evidence type="ECO:0000313" key="4">
    <source>
        <dbReference type="Proteomes" id="UP000199515"/>
    </source>
</evidence>
<name>A0A1H3SJZ2_9PSEU</name>
<keyword evidence="2" id="KW-0472">Membrane</keyword>
<feature type="compositionally biased region" description="Low complexity" evidence="1">
    <location>
        <begin position="44"/>
        <end position="55"/>
    </location>
</feature>
<keyword evidence="2" id="KW-0812">Transmembrane</keyword>
<feature type="transmembrane region" description="Helical" evidence="2">
    <location>
        <begin position="306"/>
        <end position="327"/>
    </location>
</feature>
<feature type="transmembrane region" description="Helical" evidence="2">
    <location>
        <begin position="193"/>
        <end position="215"/>
    </location>
</feature>
<dbReference type="STRING" id="589385.SAMN05421504_11480"/>
<protein>
    <recommendedName>
        <fullName evidence="5">Membrane domain of glycerophosphoryl diester phosphodiesterase</fullName>
    </recommendedName>
</protein>
<keyword evidence="4" id="KW-1185">Reference proteome</keyword>
<feature type="compositionally biased region" description="Pro residues" evidence="1">
    <location>
        <begin position="88"/>
        <end position="109"/>
    </location>
</feature>
<proteinExistence type="predicted"/>
<feature type="transmembrane region" description="Helical" evidence="2">
    <location>
        <begin position="253"/>
        <end position="286"/>
    </location>
</feature>
<feature type="region of interest" description="Disordered" evidence="1">
    <location>
        <begin position="1"/>
        <end position="112"/>
    </location>
</feature>
<feature type="transmembrane region" description="Helical" evidence="2">
    <location>
        <begin position="356"/>
        <end position="383"/>
    </location>
</feature>
<dbReference type="Proteomes" id="UP000199515">
    <property type="component" value="Unassembled WGS sequence"/>
</dbReference>
<reference evidence="3 4" key="1">
    <citation type="submission" date="2016-10" db="EMBL/GenBank/DDBJ databases">
        <authorList>
            <person name="de Groot N.N."/>
        </authorList>
    </citation>
    <scope>NUCLEOTIDE SEQUENCE [LARGE SCALE GENOMIC DNA]</scope>
    <source>
        <strain evidence="3 4">CPCC 202699</strain>
    </source>
</reference>
<keyword evidence="2" id="KW-1133">Transmembrane helix</keyword>
<evidence type="ECO:0000313" key="3">
    <source>
        <dbReference type="EMBL" id="SDZ38383.1"/>
    </source>
</evidence>
<gene>
    <name evidence="3" type="ORF">SAMN05421504_11480</name>
</gene>